<proteinExistence type="predicted"/>
<dbReference type="RefSeq" id="WP_241519841.1">
    <property type="nucleotide sequence ID" value="NZ_FOXK01000001.1"/>
</dbReference>
<feature type="region of interest" description="Disordered" evidence="1">
    <location>
        <begin position="96"/>
        <end position="116"/>
    </location>
</feature>
<dbReference type="AlphaFoldDB" id="A0A1I5N3I0"/>
<evidence type="ECO:0000256" key="1">
    <source>
        <dbReference type="SAM" id="MobiDB-lite"/>
    </source>
</evidence>
<protein>
    <submittedName>
        <fullName evidence="2">Uncharacterized protein</fullName>
    </submittedName>
</protein>
<dbReference type="EMBL" id="FOXK01000001">
    <property type="protein sequence ID" value="SFP16267.1"/>
    <property type="molecule type" value="Genomic_DNA"/>
</dbReference>
<evidence type="ECO:0000313" key="3">
    <source>
        <dbReference type="Proteomes" id="UP000182025"/>
    </source>
</evidence>
<accession>A0A1I5N3I0</accession>
<gene>
    <name evidence="2" type="ORF">SAMN05216177_101475</name>
</gene>
<keyword evidence="3" id="KW-1185">Reference proteome</keyword>
<dbReference type="Proteomes" id="UP000182025">
    <property type="component" value="Unassembled WGS sequence"/>
</dbReference>
<name>A0A1I5N3I0_9GAMM</name>
<sequence length="116" mass="12258">MTNFSVEGLLAYRSFKAGTASSIIQRNVDQPKSSSGLQSVATDLGVKVTLSPAATKISLLLKSESAGKASAAVGFDEFLESNHRQVKAHGKNADFLKEVPQDPSPERQALAQQAAN</sequence>
<organism evidence="2 3">
    <name type="scientific">Ectopseudomonas toyotomiensis</name>
    <dbReference type="NCBI Taxonomy" id="554344"/>
    <lineage>
        <taxon>Bacteria</taxon>
        <taxon>Pseudomonadati</taxon>
        <taxon>Pseudomonadota</taxon>
        <taxon>Gammaproteobacteria</taxon>
        <taxon>Pseudomonadales</taxon>
        <taxon>Pseudomonadaceae</taxon>
        <taxon>Ectopseudomonas</taxon>
    </lineage>
</organism>
<evidence type="ECO:0000313" key="2">
    <source>
        <dbReference type="EMBL" id="SFP16267.1"/>
    </source>
</evidence>
<reference evidence="3" key="1">
    <citation type="submission" date="2016-10" db="EMBL/GenBank/DDBJ databases">
        <authorList>
            <person name="Varghese N."/>
            <person name="Submissions S."/>
        </authorList>
    </citation>
    <scope>NUCLEOTIDE SEQUENCE [LARGE SCALE GENOMIC DNA]</scope>
    <source>
        <strain evidence="3">JCM 15604</strain>
    </source>
</reference>